<sequence>MRPAGEVRQALFDAALALTTPERSPTLLELAHYAQVGYVAARRTVDNMRRAGILVPVRDRKVDYRNRPVAEYCPRKRLQQVSGTKCPLREAFATWSVSIV</sequence>
<evidence type="ECO:0000313" key="2">
    <source>
        <dbReference type="Proteomes" id="UP001242045"/>
    </source>
</evidence>
<name>A0AAW8CLU2_9BURK</name>
<reference evidence="1" key="1">
    <citation type="submission" date="2023-07" db="EMBL/GenBank/DDBJ databases">
        <title>Sorghum-associated microbial communities from plants grown in Nebraska, USA.</title>
        <authorList>
            <person name="Schachtman D."/>
        </authorList>
    </citation>
    <scope>NUCLEOTIDE SEQUENCE</scope>
    <source>
        <strain evidence="1">DS3754</strain>
    </source>
</reference>
<protein>
    <recommendedName>
        <fullName evidence="3">HTH gntR-type domain-containing protein</fullName>
    </recommendedName>
</protein>
<gene>
    <name evidence="1" type="ORF">J2W31_000343</name>
</gene>
<evidence type="ECO:0008006" key="3">
    <source>
        <dbReference type="Google" id="ProtNLM"/>
    </source>
</evidence>
<evidence type="ECO:0000313" key="1">
    <source>
        <dbReference type="EMBL" id="MDP9891247.1"/>
    </source>
</evidence>
<organism evidence="1 2">
    <name type="scientific">Variovorax boronicumulans</name>
    <dbReference type="NCBI Taxonomy" id="436515"/>
    <lineage>
        <taxon>Bacteria</taxon>
        <taxon>Pseudomonadati</taxon>
        <taxon>Pseudomonadota</taxon>
        <taxon>Betaproteobacteria</taxon>
        <taxon>Burkholderiales</taxon>
        <taxon>Comamonadaceae</taxon>
        <taxon>Variovorax</taxon>
    </lineage>
</organism>
<dbReference type="Proteomes" id="UP001242045">
    <property type="component" value="Unassembled WGS sequence"/>
</dbReference>
<dbReference type="RefSeq" id="WP_307683621.1">
    <property type="nucleotide sequence ID" value="NZ_JAUSRD010000001.1"/>
</dbReference>
<dbReference type="AlphaFoldDB" id="A0AAW8CLU2"/>
<comment type="caution">
    <text evidence="1">The sequence shown here is derived from an EMBL/GenBank/DDBJ whole genome shotgun (WGS) entry which is preliminary data.</text>
</comment>
<proteinExistence type="predicted"/>
<accession>A0AAW8CLU2</accession>
<dbReference type="EMBL" id="JAUSRD010000001">
    <property type="protein sequence ID" value="MDP9891247.1"/>
    <property type="molecule type" value="Genomic_DNA"/>
</dbReference>